<gene>
    <name evidence="4" type="ORF">A8F95_19390</name>
</gene>
<dbReference type="SUPFAM" id="SSF52402">
    <property type="entry name" value="Adenine nucleotide alpha hydrolases-like"/>
    <property type="match status" value="1"/>
</dbReference>
<protein>
    <recommendedName>
        <fullName evidence="2">Universal stress protein</fullName>
    </recommendedName>
</protein>
<dbReference type="GO" id="GO:0005737">
    <property type="term" value="C:cytoplasm"/>
    <property type="evidence" value="ECO:0007669"/>
    <property type="project" value="UniProtKB-SubCell"/>
</dbReference>
<evidence type="ECO:0000313" key="4">
    <source>
        <dbReference type="EMBL" id="OCA91889.1"/>
    </source>
</evidence>
<accession>A0A1B9B756</accession>
<organism evidence="4 5">
    <name type="scientific">Pseudobacillus wudalianchiensis</name>
    <dbReference type="NCBI Taxonomy" id="1743143"/>
    <lineage>
        <taxon>Bacteria</taxon>
        <taxon>Bacillati</taxon>
        <taxon>Bacillota</taxon>
        <taxon>Bacilli</taxon>
        <taxon>Bacillales</taxon>
        <taxon>Bacillaceae</taxon>
        <taxon>Pseudobacillus</taxon>
    </lineage>
</organism>
<dbReference type="Gene3D" id="3.40.50.620">
    <property type="entry name" value="HUPs"/>
    <property type="match status" value="1"/>
</dbReference>
<comment type="subcellular location">
    <subcellularLocation>
        <location evidence="2">Cytoplasm</location>
    </subcellularLocation>
</comment>
<evidence type="ECO:0000256" key="1">
    <source>
        <dbReference type="ARBA" id="ARBA00008791"/>
    </source>
</evidence>
<name>A0A1B9B756_9BACI</name>
<dbReference type="Proteomes" id="UP000092578">
    <property type="component" value="Unassembled WGS sequence"/>
</dbReference>
<comment type="caution">
    <text evidence="4">The sequence shown here is derived from an EMBL/GenBank/DDBJ whole genome shotgun (WGS) entry which is preliminary data.</text>
</comment>
<evidence type="ECO:0000259" key="3">
    <source>
        <dbReference type="Pfam" id="PF00582"/>
    </source>
</evidence>
<comment type="similarity">
    <text evidence="1 2">Belongs to the universal stress protein A family.</text>
</comment>
<proteinExistence type="inferred from homology"/>
<dbReference type="PIRSF" id="PIRSF006276">
    <property type="entry name" value="UspA"/>
    <property type="match status" value="1"/>
</dbReference>
<dbReference type="InterPro" id="IPR006016">
    <property type="entry name" value="UspA"/>
</dbReference>
<dbReference type="PRINTS" id="PR01438">
    <property type="entry name" value="UNVRSLSTRESS"/>
</dbReference>
<dbReference type="Pfam" id="PF00582">
    <property type="entry name" value="Usp"/>
    <property type="match status" value="1"/>
</dbReference>
<keyword evidence="5" id="KW-1185">Reference proteome</keyword>
<dbReference type="InterPro" id="IPR006015">
    <property type="entry name" value="Universal_stress_UspA"/>
</dbReference>
<evidence type="ECO:0000313" key="5">
    <source>
        <dbReference type="Proteomes" id="UP000092578"/>
    </source>
</evidence>
<dbReference type="CDD" id="cd00293">
    <property type="entry name" value="USP-like"/>
    <property type="match status" value="1"/>
</dbReference>
<dbReference type="InterPro" id="IPR014729">
    <property type="entry name" value="Rossmann-like_a/b/a_fold"/>
</dbReference>
<sequence length="147" mass="15900">MTKYQNILVAVDGSKEAQRALVKAADMAVGNGAHLIIAHVVDAALYLPVEQYRDAITAGTEKYGRELLERYEKEAKQFGVENVSTVLKTGSPKAEIPGKIAAEYEADLIVVGATGLNAIERFFLGSVSEAIIRHAPCDVLVIRSERS</sequence>
<dbReference type="PANTHER" id="PTHR46268">
    <property type="entry name" value="STRESS RESPONSE PROTEIN NHAX"/>
    <property type="match status" value="1"/>
</dbReference>
<feature type="domain" description="UspA" evidence="3">
    <location>
        <begin position="4"/>
        <end position="143"/>
    </location>
</feature>
<reference evidence="5" key="1">
    <citation type="submission" date="2016-05" db="EMBL/GenBank/DDBJ databases">
        <authorList>
            <person name="Liu B."/>
            <person name="Wang J."/>
            <person name="Zhu Y."/>
            <person name="Liu G."/>
            <person name="Chen Q."/>
            <person name="Chen Z."/>
            <person name="Lan J."/>
            <person name="Che J."/>
            <person name="Ge C."/>
            <person name="Shi H."/>
            <person name="Pan Z."/>
            <person name="Liu X."/>
        </authorList>
    </citation>
    <scope>NUCLEOTIDE SEQUENCE [LARGE SCALE GENOMIC DNA]</scope>
    <source>
        <strain evidence="5">FJAT-27215</strain>
    </source>
</reference>
<dbReference type="EMBL" id="MAYT01000004">
    <property type="protein sequence ID" value="OCA91889.1"/>
    <property type="molecule type" value="Genomic_DNA"/>
</dbReference>
<dbReference type="RefSeq" id="WP_065409711.1">
    <property type="nucleotide sequence ID" value="NZ_MAYT01000004.1"/>
</dbReference>
<dbReference type="PANTHER" id="PTHR46268:SF6">
    <property type="entry name" value="UNIVERSAL STRESS PROTEIN UP12"/>
    <property type="match status" value="1"/>
</dbReference>
<keyword evidence="2" id="KW-0963">Cytoplasm</keyword>
<dbReference type="AlphaFoldDB" id="A0A1B9B756"/>
<evidence type="ECO:0000256" key="2">
    <source>
        <dbReference type="PIRNR" id="PIRNR006276"/>
    </source>
</evidence>